<reference evidence="3" key="1">
    <citation type="journal article" date="2019" name="Int. J. Syst. Evol. Microbiol.">
        <title>The Global Catalogue of Microorganisms (GCM) 10K type strain sequencing project: providing services to taxonomists for standard genome sequencing and annotation.</title>
        <authorList>
            <consortium name="The Broad Institute Genomics Platform"/>
            <consortium name="The Broad Institute Genome Sequencing Center for Infectious Disease"/>
            <person name="Wu L."/>
            <person name="Ma J."/>
        </authorList>
    </citation>
    <scope>NUCLEOTIDE SEQUENCE [LARGE SCALE GENOMIC DNA]</scope>
    <source>
        <strain evidence="3">TBRC 5832</strain>
    </source>
</reference>
<proteinExistence type="predicted"/>
<sequence>MTAGAGYEGEIIDAYRAMYRGMLERDTALLDDLLAEDYTLTHMTGYVQPKREWLQQIDSGRMQYHCARPHSVTTQIDGDSAELVGREVVDATIWGGRGTWNLQLSTTYERRDDAWIAVRTVATTF</sequence>
<dbReference type="EMBL" id="JBHSBL010000020">
    <property type="protein sequence ID" value="MFC4069057.1"/>
    <property type="molecule type" value="Genomic_DNA"/>
</dbReference>
<dbReference type="InterPro" id="IPR027843">
    <property type="entry name" value="DUF4440"/>
</dbReference>
<evidence type="ECO:0000313" key="3">
    <source>
        <dbReference type="Proteomes" id="UP001595867"/>
    </source>
</evidence>
<dbReference type="Pfam" id="PF14534">
    <property type="entry name" value="DUF4440"/>
    <property type="match status" value="1"/>
</dbReference>
<keyword evidence="3" id="KW-1185">Reference proteome</keyword>
<name>A0ABV8J1C3_9ACTN</name>
<dbReference type="RefSeq" id="WP_378069955.1">
    <property type="nucleotide sequence ID" value="NZ_JBHSBL010000020.1"/>
</dbReference>
<feature type="domain" description="DUF4440" evidence="1">
    <location>
        <begin position="11"/>
        <end position="115"/>
    </location>
</feature>
<gene>
    <name evidence="2" type="ORF">ACFO0C_29340</name>
</gene>
<dbReference type="Proteomes" id="UP001595867">
    <property type="component" value="Unassembled WGS sequence"/>
</dbReference>
<accession>A0ABV8J1C3</accession>
<protein>
    <submittedName>
        <fullName evidence="2">Nuclear transport factor 2 family protein</fullName>
    </submittedName>
</protein>
<evidence type="ECO:0000313" key="2">
    <source>
        <dbReference type="EMBL" id="MFC4069057.1"/>
    </source>
</evidence>
<dbReference type="InterPro" id="IPR032710">
    <property type="entry name" value="NTF2-like_dom_sf"/>
</dbReference>
<comment type="caution">
    <text evidence="2">The sequence shown here is derived from an EMBL/GenBank/DDBJ whole genome shotgun (WGS) entry which is preliminary data.</text>
</comment>
<organism evidence="2 3">
    <name type="scientific">Actinoplanes subglobosus</name>
    <dbReference type="NCBI Taxonomy" id="1547892"/>
    <lineage>
        <taxon>Bacteria</taxon>
        <taxon>Bacillati</taxon>
        <taxon>Actinomycetota</taxon>
        <taxon>Actinomycetes</taxon>
        <taxon>Micromonosporales</taxon>
        <taxon>Micromonosporaceae</taxon>
        <taxon>Actinoplanes</taxon>
    </lineage>
</organism>
<dbReference type="Gene3D" id="3.10.450.50">
    <property type="match status" value="1"/>
</dbReference>
<evidence type="ECO:0000259" key="1">
    <source>
        <dbReference type="Pfam" id="PF14534"/>
    </source>
</evidence>
<dbReference type="SUPFAM" id="SSF54427">
    <property type="entry name" value="NTF2-like"/>
    <property type="match status" value="1"/>
</dbReference>